<evidence type="ECO:0000313" key="1">
    <source>
        <dbReference type="EMBL" id="ODP27898.1"/>
    </source>
</evidence>
<dbReference type="Pfam" id="PF10946">
    <property type="entry name" value="DUF2625"/>
    <property type="match status" value="1"/>
</dbReference>
<protein>
    <recommendedName>
        <fullName evidence="3">DUF2625 domain-containing protein</fullName>
    </recommendedName>
</protein>
<evidence type="ECO:0008006" key="3">
    <source>
        <dbReference type="Google" id="ProtNLM"/>
    </source>
</evidence>
<evidence type="ECO:0000313" key="2">
    <source>
        <dbReference type="Proteomes" id="UP000094578"/>
    </source>
</evidence>
<keyword evidence="2" id="KW-1185">Reference proteome</keyword>
<sequence>MTMKSIEQLVDINEHAWQEIQDVLNQGETPYTILPKKDLQAQTTLLQMQITTKSYLGCIAYETGGILFDQGWIKLLGSGNEHIYGDLLSWNGQSQPESGASIITQPLAKALVVAYDVVGGFFALNGGGLGEQPSIYYFAPDTLEWEDTELSYSEFVIWLASGRLSQFYETMRWNGWQDDISALSPDRAIHFYPPLWTQEGSTDQSSKKAVPVAEFWNMNIVGK</sequence>
<organism evidence="1 2">
    <name type="scientific">Paenibacillus nuruki</name>
    <dbReference type="NCBI Taxonomy" id="1886670"/>
    <lineage>
        <taxon>Bacteria</taxon>
        <taxon>Bacillati</taxon>
        <taxon>Bacillota</taxon>
        <taxon>Bacilli</taxon>
        <taxon>Bacillales</taxon>
        <taxon>Paenibacillaceae</taxon>
        <taxon>Paenibacillus</taxon>
    </lineage>
</organism>
<dbReference type="EMBL" id="MDER01000045">
    <property type="protein sequence ID" value="ODP27898.1"/>
    <property type="molecule type" value="Genomic_DNA"/>
</dbReference>
<proteinExistence type="predicted"/>
<dbReference type="InterPro" id="IPR021239">
    <property type="entry name" value="DUF2625"/>
</dbReference>
<accession>A0A1E3L2A6</accession>
<comment type="caution">
    <text evidence="1">The sequence shown here is derived from an EMBL/GenBank/DDBJ whole genome shotgun (WGS) entry which is preliminary data.</text>
</comment>
<dbReference type="RefSeq" id="WP_069328126.1">
    <property type="nucleotide sequence ID" value="NZ_MDER01000045.1"/>
</dbReference>
<gene>
    <name evidence="1" type="ORF">PTI45_02717</name>
</gene>
<dbReference type="STRING" id="1886670.PTI45_02717"/>
<dbReference type="AlphaFoldDB" id="A0A1E3L2A6"/>
<reference evidence="1 2" key="1">
    <citation type="submission" date="2016-08" db="EMBL/GenBank/DDBJ databases">
        <title>Genome sequencing of Paenibacillus sp. TI45-13ar, isolated from Korean traditional nuruk.</title>
        <authorList>
            <person name="Kim S.-J."/>
        </authorList>
    </citation>
    <scope>NUCLEOTIDE SEQUENCE [LARGE SCALE GENOMIC DNA]</scope>
    <source>
        <strain evidence="1 2">TI45-13ar</strain>
    </source>
</reference>
<name>A0A1E3L2A6_9BACL</name>
<dbReference type="Proteomes" id="UP000094578">
    <property type="component" value="Unassembled WGS sequence"/>
</dbReference>